<evidence type="ECO:0000259" key="17">
    <source>
        <dbReference type="Pfam" id="PF00275"/>
    </source>
</evidence>
<feature type="region of interest" description="Disordered" evidence="16">
    <location>
        <begin position="465"/>
        <end position="504"/>
    </location>
</feature>
<protein>
    <recommendedName>
        <fullName evidence="12">UDP-N-acetylglucosamine 1-carboxyvinyltransferase</fullName>
        <ecNumber evidence="11">2.5.1.7</ecNumber>
    </recommendedName>
    <alternativeName>
        <fullName evidence="13">Enoylpyruvate transferase</fullName>
    </alternativeName>
    <alternativeName>
        <fullName evidence="14">UDP-N-acetylglucosamine enolpyruvyl transferase</fullName>
    </alternativeName>
</protein>
<keyword evidence="3" id="KW-0963">Cytoplasm</keyword>
<feature type="domain" description="Enolpyruvate transferase" evidence="17">
    <location>
        <begin position="26"/>
        <end position="451"/>
    </location>
</feature>
<evidence type="ECO:0000256" key="15">
    <source>
        <dbReference type="ARBA" id="ARBA00047527"/>
    </source>
</evidence>
<comment type="subcellular location">
    <subcellularLocation>
        <location evidence="1">Cytoplasm</location>
    </subcellularLocation>
</comment>
<dbReference type="GO" id="GO:0009252">
    <property type="term" value="P:peptidoglycan biosynthetic process"/>
    <property type="evidence" value="ECO:0007669"/>
    <property type="project" value="UniProtKB-KW"/>
</dbReference>
<keyword evidence="5 18" id="KW-0808">Transferase</keyword>
<evidence type="ECO:0000256" key="1">
    <source>
        <dbReference type="ARBA" id="ARBA00004496"/>
    </source>
</evidence>
<keyword evidence="6" id="KW-0133">Cell shape</keyword>
<dbReference type="RefSeq" id="WP_145359967.1">
    <property type="nucleotide sequence ID" value="NZ_CP036265.1"/>
</dbReference>
<reference evidence="18 19" key="1">
    <citation type="submission" date="2019-02" db="EMBL/GenBank/DDBJ databases">
        <title>Deep-cultivation of Planctomycetes and their phenomic and genomic characterization uncovers novel biology.</title>
        <authorList>
            <person name="Wiegand S."/>
            <person name="Jogler M."/>
            <person name="Boedeker C."/>
            <person name="Pinto D."/>
            <person name="Vollmers J."/>
            <person name="Rivas-Marin E."/>
            <person name="Kohn T."/>
            <person name="Peeters S.H."/>
            <person name="Heuer A."/>
            <person name="Rast P."/>
            <person name="Oberbeckmann S."/>
            <person name="Bunk B."/>
            <person name="Jeske O."/>
            <person name="Meyerdierks A."/>
            <person name="Storesund J.E."/>
            <person name="Kallscheuer N."/>
            <person name="Luecker S."/>
            <person name="Lage O.M."/>
            <person name="Pohl T."/>
            <person name="Merkel B.J."/>
            <person name="Hornburger P."/>
            <person name="Mueller R.-W."/>
            <person name="Bruemmer F."/>
            <person name="Labrenz M."/>
            <person name="Spormann A.M."/>
            <person name="Op den Camp H."/>
            <person name="Overmann J."/>
            <person name="Amann R."/>
            <person name="Jetten M.S.M."/>
            <person name="Mascher T."/>
            <person name="Medema M.H."/>
            <person name="Devos D.P."/>
            <person name="Kaster A.-K."/>
            <person name="Ovreas L."/>
            <person name="Rohde M."/>
            <person name="Galperin M.Y."/>
            <person name="Jogler C."/>
        </authorList>
    </citation>
    <scope>NUCLEOTIDE SEQUENCE [LARGE SCALE GENOMIC DNA]</scope>
    <source>
        <strain evidence="18 19">CA12</strain>
    </source>
</reference>
<evidence type="ECO:0000313" key="18">
    <source>
        <dbReference type="EMBL" id="QDT17059.1"/>
    </source>
</evidence>
<dbReference type="OrthoDB" id="9803760at2"/>
<dbReference type="PANTHER" id="PTHR43783">
    <property type="entry name" value="UDP-N-ACETYLGLUCOSAMINE 1-CARBOXYVINYLTRANSFERASE"/>
    <property type="match status" value="1"/>
</dbReference>
<name>A0A517PCF8_9PLAN</name>
<keyword evidence="19" id="KW-1185">Reference proteome</keyword>
<dbReference type="AlphaFoldDB" id="A0A517PCF8"/>
<evidence type="ECO:0000256" key="9">
    <source>
        <dbReference type="ARBA" id="ARBA00023316"/>
    </source>
</evidence>
<dbReference type="InterPro" id="IPR036968">
    <property type="entry name" value="Enolpyruvate_Tfrase_sf"/>
</dbReference>
<dbReference type="GO" id="GO:0071555">
    <property type="term" value="P:cell wall organization"/>
    <property type="evidence" value="ECO:0007669"/>
    <property type="project" value="UniProtKB-KW"/>
</dbReference>
<dbReference type="KEGG" id="acaf:CA12_31700"/>
<comment type="pathway">
    <text evidence="2">Cell wall biogenesis; peptidoglycan biosynthesis.</text>
</comment>
<evidence type="ECO:0000256" key="7">
    <source>
        <dbReference type="ARBA" id="ARBA00022984"/>
    </source>
</evidence>
<feature type="compositionally biased region" description="Polar residues" evidence="16">
    <location>
        <begin position="495"/>
        <end position="504"/>
    </location>
</feature>
<dbReference type="Proteomes" id="UP000318741">
    <property type="component" value="Chromosome"/>
</dbReference>
<evidence type="ECO:0000256" key="11">
    <source>
        <dbReference type="ARBA" id="ARBA00039108"/>
    </source>
</evidence>
<dbReference type="GO" id="GO:0008760">
    <property type="term" value="F:UDP-N-acetylglucosamine 1-carboxyvinyltransferase activity"/>
    <property type="evidence" value="ECO:0007669"/>
    <property type="project" value="UniProtKB-EC"/>
</dbReference>
<dbReference type="PANTHER" id="PTHR43783:SF1">
    <property type="entry name" value="UDP-N-ACETYLGLUCOSAMINE 1-CARBOXYVINYLTRANSFERASE"/>
    <property type="match status" value="1"/>
</dbReference>
<gene>
    <name evidence="18" type="primary">murA</name>
    <name evidence="18" type="ORF">CA12_31700</name>
</gene>
<evidence type="ECO:0000256" key="16">
    <source>
        <dbReference type="SAM" id="MobiDB-lite"/>
    </source>
</evidence>
<dbReference type="EMBL" id="CP036265">
    <property type="protein sequence ID" value="QDT17059.1"/>
    <property type="molecule type" value="Genomic_DNA"/>
</dbReference>
<evidence type="ECO:0000256" key="14">
    <source>
        <dbReference type="ARBA" id="ARBA00042842"/>
    </source>
</evidence>
<dbReference type="NCBIfam" id="NF006873">
    <property type="entry name" value="PRK09369.1"/>
    <property type="match status" value="1"/>
</dbReference>
<evidence type="ECO:0000256" key="10">
    <source>
        <dbReference type="ARBA" id="ARBA00038367"/>
    </source>
</evidence>
<evidence type="ECO:0000256" key="12">
    <source>
        <dbReference type="ARBA" id="ARBA00039754"/>
    </source>
</evidence>
<accession>A0A517PCF8</accession>
<comment type="catalytic activity">
    <reaction evidence="15">
        <text>phosphoenolpyruvate + UDP-N-acetyl-alpha-D-glucosamine = UDP-N-acetyl-3-O-(1-carboxyvinyl)-alpha-D-glucosamine + phosphate</text>
        <dbReference type="Rhea" id="RHEA:18681"/>
        <dbReference type="ChEBI" id="CHEBI:43474"/>
        <dbReference type="ChEBI" id="CHEBI:57705"/>
        <dbReference type="ChEBI" id="CHEBI:58702"/>
        <dbReference type="ChEBI" id="CHEBI:68483"/>
        <dbReference type="EC" id="2.5.1.7"/>
    </reaction>
</comment>
<evidence type="ECO:0000256" key="4">
    <source>
        <dbReference type="ARBA" id="ARBA00022618"/>
    </source>
</evidence>
<proteinExistence type="inferred from homology"/>
<dbReference type="GO" id="GO:0051301">
    <property type="term" value="P:cell division"/>
    <property type="evidence" value="ECO:0007669"/>
    <property type="project" value="UniProtKB-KW"/>
</dbReference>
<organism evidence="18 19">
    <name type="scientific">Alienimonas californiensis</name>
    <dbReference type="NCBI Taxonomy" id="2527989"/>
    <lineage>
        <taxon>Bacteria</taxon>
        <taxon>Pseudomonadati</taxon>
        <taxon>Planctomycetota</taxon>
        <taxon>Planctomycetia</taxon>
        <taxon>Planctomycetales</taxon>
        <taxon>Planctomycetaceae</taxon>
        <taxon>Alienimonas</taxon>
    </lineage>
</organism>
<evidence type="ECO:0000256" key="13">
    <source>
        <dbReference type="ARBA" id="ARBA00042443"/>
    </source>
</evidence>
<dbReference type="InterPro" id="IPR013792">
    <property type="entry name" value="RNA3'P_cycl/enolpyr_Trfase_a/b"/>
</dbReference>
<evidence type="ECO:0000256" key="3">
    <source>
        <dbReference type="ARBA" id="ARBA00022490"/>
    </source>
</evidence>
<dbReference type="EC" id="2.5.1.7" evidence="11"/>
<keyword evidence="4" id="KW-0132">Cell division</keyword>
<dbReference type="GO" id="GO:0005737">
    <property type="term" value="C:cytoplasm"/>
    <property type="evidence" value="ECO:0007669"/>
    <property type="project" value="UniProtKB-SubCell"/>
</dbReference>
<comment type="similarity">
    <text evidence="10">Belongs to the EPSP synthase family. MurA subfamily.</text>
</comment>
<sequence length="504" mass="51145" precursor="true">MDAFPTATLRSMKRSSDIGRTGTLAVTGGTPLRGRVRVGGSKNAALPMLAAALLTDGPTTLRRVPDLTDTGLMLELLRGLGASVEDDRGTVRIDAAHVRPGDRPFEPSPGRVAAMRGAVCLLGPLLARCAMSGGGSVRLATVGGCDLGPRPIDRHLAAFEALGATVARDHGGVTVSVDRLRGAEIYLSAPPAPGLPPAPTVTGTANALCAAAIADGVSVLHGAAREPEVVAVGELLNAAGARIEGLGTDVLTVTGVRRLRGVSGRCPAAVVPGDRIEAATWMIAAAATGGRIVVDGVEPSEVAAVAAALRASGARVSICGSAGHRSIRVDSCGRPTAFEVRSAAFPGLPTDVLPQLAALAAVADGTSLLTDDVFPDRNAHLSRLPRFHASVERAGATAVITGGDLHGGEVHAPDLRAAAALLIAALAAEGSSRIGRASVLLRGYERPAEKLRALGATLGAPNWRVGKRPAARPGRGGWRPAGPRRILGRTRPVSPETSACSALA</sequence>
<dbReference type="InterPro" id="IPR001986">
    <property type="entry name" value="Enolpyruvate_Tfrase_dom"/>
</dbReference>
<dbReference type="GO" id="GO:0008360">
    <property type="term" value="P:regulation of cell shape"/>
    <property type="evidence" value="ECO:0007669"/>
    <property type="project" value="UniProtKB-KW"/>
</dbReference>
<dbReference type="SUPFAM" id="SSF55205">
    <property type="entry name" value="EPT/RTPC-like"/>
    <property type="match status" value="1"/>
</dbReference>
<evidence type="ECO:0000256" key="2">
    <source>
        <dbReference type="ARBA" id="ARBA00004752"/>
    </source>
</evidence>
<evidence type="ECO:0000313" key="19">
    <source>
        <dbReference type="Proteomes" id="UP000318741"/>
    </source>
</evidence>
<keyword evidence="9" id="KW-0961">Cell wall biogenesis/degradation</keyword>
<dbReference type="Pfam" id="PF00275">
    <property type="entry name" value="EPSP_synthase"/>
    <property type="match status" value="1"/>
</dbReference>
<evidence type="ECO:0000256" key="5">
    <source>
        <dbReference type="ARBA" id="ARBA00022679"/>
    </source>
</evidence>
<dbReference type="InterPro" id="IPR050068">
    <property type="entry name" value="MurA_subfamily"/>
</dbReference>
<dbReference type="Gene3D" id="3.65.10.10">
    <property type="entry name" value="Enolpyruvate transferase domain"/>
    <property type="match status" value="2"/>
</dbReference>
<evidence type="ECO:0000256" key="8">
    <source>
        <dbReference type="ARBA" id="ARBA00023306"/>
    </source>
</evidence>
<evidence type="ECO:0000256" key="6">
    <source>
        <dbReference type="ARBA" id="ARBA00022960"/>
    </source>
</evidence>
<keyword evidence="7" id="KW-0573">Peptidoglycan synthesis</keyword>
<keyword evidence="8" id="KW-0131">Cell cycle</keyword>